<evidence type="ECO:0000259" key="2">
    <source>
        <dbReference type="Pfam" id="PF00892"/>
    </source>
</evidence>
<evidence type="ECO:0000256" key="1">
    <source>
        <dbReference type="SAM" id="Phobius"/>
    </source>
</evidence>
<feature type="transmembrane region" description="Helical" evidence="1">
    <location>
        <begin position="230"/>
        <end position="252"/>
    </location>
</feature>
<dbReference type="InterPro" id="IPR037185">
    <property type="entry name" value="EmrE-like"/>
</dbReference>
<reference evidence="3 4" key="1">
    <citation type="submission" date="2019-10" db="EMBL/GenBank/DDBJ databases">
        <authorList>
            <person name="Wang R."/>
        </authorList>
    </citation>
    <scope>NUCLEOTIDE SEQUENCE [LARGE SCALE GENOMIC DNA]</scope>
    <source>
        <strain evidence="3 4">ATCC 19377</strain>
    </source>
</reference>
<keyword evidence="1" id="KW-1133">Transmembrane helix</keyword>
<feature type="transmembrane region" description="Helical" evidence="1">
    <location>
        <begin position="168"/>
        <end position="189"/>
    </location>
</feature>
<sequence length="277" mass="29529">MASVAVVGGAAMHAAWNVGIRGGPDRRRATAMLLLSAGGIGVMMLPFLMPPASASWWHLGISILLHVLYFNLVAETYLLGEVSLTYPVMRGMAPALVAIIAVFIFGRYMDQLAWVGLMLISGGVLLLARRNGKSGEWHAIGFAVLNALVIALYTINDGFGVRLSHSPVAYALWTFVLPAIPAALILLRGKVRALWQSHDALAAWLKGAGGAVFSVAAYTLALWAMTQAPISAVAALRETSLLFGLIFAWWFLAEQPGMRRIAGAVIILLGAVLIEIG</sequence>
<evidence type="ECO:0000313" key="4">
    <source>
        <dbReference type="Proteomes" id="UP000363590"/>
    </source>
</evidence>
<dbReference type="EMBL" id="CP045571">
    <property type="protein sequence ID" value="QFX96535.1"/>
    <property type="molecule type" value="Genomic_DNA"/>
</dbReference>
<dbReference type="AlphaFoldDB" id="A0A5P9XR76"/>
<keyword evidence="1" id="KW-0472">Membrane</keyword>
<feature type="transmembrane region" description="Helical" evidence="1">
    <location>
        <begin position="31"/>
        <end position="49"/>
    </location>
</feature>
<organism evidence="3 4">
    <name type="scientific">Acidithiobacillus thiooxidans ATCC 19377</name>
    <dbReference type="NCBI Taxonomy" id="637390"/>
    <lineage>
        <taxon>Bacteria</taxon>
        <taxon>Pseudomonadati</taxon>
        <taxon>Pseudomonadota</taxon>
        <taxon>Acidithiobacillia</taxon>
        <taxon>Acidithiobacillales</taxon>
        <taxon>Acidithiobacillaceae</taxon>
        <taxon>Acidithiobacillus</taxon>
    </lineage>
</organism>
<protein>
    <submittedName>
        <fullName evidence="3">EamA family transporter</fullName>
    </submittedName>
</protein>
<feature type="transmembrane region" description="Helical" evidence="1">
    <location>
        <begin position="137"/>
        <end position="156"/>
    </location>
</feature>
<dbReference type="KEGG" id="atx:GCD22_02322"/>
<name>A0A5P9XR76_ACITH</name>
<feature type="transmembrane region" description="Helical" evidence="1">
    <location>
        <begin position="86"/>
        <end position="105"/>
    </location>
</feature>
<feature type="transmembrane region" description="Helical" evidence="1">
    <location>
        <begin position="55"/>
        <end position="74"/>
    </location>
</feature>
<gene>
    <name evidence="3" type="ORF">GCD22_02322</name>
</gene>
<feature type="transmembrane region" description="Helical" evidence="1">
    <location>
        <begin position="111"/>
        <end position="128"/>
    </location>
</feature>
<dbReference type="Proteomes" id="UP000363590">
    <property type="component" value="Chromosome"/>
</dbReference>
<dbReference type="GO" id="GO:0016020">
    <property type="term" value="C:membrane"/>
    <property type="evidence" value="ECO:0007669"/>
    <property type="project" value="InterPro"/>
</dbReference>
<keyword evidence="1" id="KW-0812">Transmembrane</keyword>
<dbReference type="Pfam" id="PF00892">
    <property type="entry name" value="EamA"/>
    <property type="match status" value="1"/>
</dbReference>
<dbReference type="SUPFAM" id="SSF103481">
    <property type="entry name" value="Multidrug resistance efflux transporter EmrE"/>
    <property type="match status" value="2"/>
</dbReference>
<dbReference type="InterPro" id="IPR000620">
    <property type="entry name" value="EamA_dom"/>
</dbReference>
<accession>A0A5P9XR76</accession>
<feature type="domain" description="EamA" evidence="2">
    <location>
        <begin position="139"/>
        <end position="274"/>
    </location>
</feature>
<proteinExistence type="predicted"/>
<feature type="transmembrane region" description="Helical" evidence="1">
    <location>
        <begin position="201"/>
        <end position="224"/>
    </location>
</feature>
<dbReference type="Gene3D" id="1.10.3730.20">
    <property type="match status" value="2"/>
</dbReference>
<evidence type="ECO:0000313" key="3">
    <source>
        <dbReference type="EMBL" id="QFX96535.1"/>
    </source>
</evidence>